<evidence type="ECO:0000256" key="7">
    <source>
        <dbReference type="ARBA" id="ARBA00023224"/>
    </source>
</evidence>
<keyword evidence="7" id="KW-0807">Transducer</keyword>
<keyword evidence="2 8" id="KW-0812">Transmembrane</keyword>
<accession>A0A0M3K4L3</accession>
<evidence type="ECO:0000313" key="11">
    <source>
        <dbReference type="Proteomes" id="UP000267096"/>
    </source>
</evidence>
<dbReference type="PROSITE" id="PS50262">
    <property type="entry name" value="G_PROTEIN_RECEP_F1_2"/>
    <property type="match status" value="1"/>
</dbReference>
<evidence type="ECO:0000256" key="1">
    <source>
        <dbReference type="ARBA" id="ARBA00004141"/>
    </source>
</evidence>
<evidence type="ECO:0000256" key="6">
    <source>
        <dbReference type="ARBA" id="ARBA00023170"/>
    </source>
</evidence>
<feature type="domain" description="G-protein coupled receptors family 1 profile" evidence="9">
    <location>
        <begin position="57"/>
        <end position="271"/>
    </location>
</feature>
<keyword evidence="3 8" id="KW-1133">Transmembrane helix</keyword>
<comment type="subcellular location">
    <subcellularLocation>
        <location evidence="1">Membrane</location>
        <topology evidence="1">Multi-pass membrane protein</topology>
    </subcellularLocation>
</comment>
<feature type="transmembrane region" description="Helical" evidence="8">
    <location>
        <begin position="250"/>
        <end position="274"/>
    </location>
</feature>
<sequence>MINETDSDEIVEEETLLSVPSIRYPFVLAYLTVFLLCVIGNSVHPYIDFHNVYWKKVLLSIERFIAVLRPMLVQHLLTKSVLVASTVLIWSASATMNSPYLIAAQYLQFGDFGVVTTLNFIIWYAIPLALLFGIYATIGVVLLRSTNDGAVARSSSRCEPSASTFIKSSEHQYTTLISKRSGSVAVAAYNNATNRKSSKAEALDSRRRVIRLVVIIVLSFALLSVPRYIYLMWSVWRDNTEPRCLDCLSVLIQPITFLLMFLNSAINPLLYAFLSKRFRVAIADTLCCRHERDKMRTRVLQLNARRISRARMSMNGNTHDGALPY</sequence>
<evidence type="ECO:0000256" key="5">
    <source>
        <dbReference type="ARBA" id="ARBA00023136"/>
    </source>
</evidence>
<dbReference type="GO" id="GO:0004930">
    <property type="term" value="F:G protein-coupled receptor activity"/>
    <property type="evidence" value="ECO:0007669"/>
    <property type="project" value="UniProtKB-KW"/>
</dbReference>
<feature type="transmembrane region" description="Helical" evidence="8">
    <location>
        <begin position="209"/>
        <end position="230"/>
    </location>
</feature>
<feature type="transmembrane region" description="Helical" evidence="8">
    <location>
        <begin position="81"/>
        <end position="101"/>
    </location>
</feature>
<reference evidence="10 11" key="2">
    <citation type="submission" date="2018-11" db="EMBL/GenBank/DDBJ databases">
        <authorList>
            <consortium name="Pathogen Informatics"/>
        </authorList>
    </citation>
    <scope>NUCLEOTIDE SEQUENCE [LARGE SCALE GENOMIC DNA]</scope>
</reference>
<dbReference type="PRINTS" id="PR00237">
    <property type="entry name" value="GPCRRHODOPSN"/>
</dbReference>
<dbReference type="Proteomes" id="UP000267096">
    <property type="component" value="Unassembled WGS sequence"/>
</dbReference>
<evidence type="ECO:0000256" key="3">
    <source>
        <dbReference type="ARBA" id="ARBA00022989"/>
    </source>
</evidence>
<dbReference type="AlphaFoldDB" id="A0A0M3K4L3"/>
<keyword evidence="6" id="KW-0675">Receptor</keyword>
<feature type="transmembrane region" description="Helical" evidence="8">
    <location>
        <begin position="27"/>
        <end position="47"/>
    </location>
</feature>
<dbReference type="WBParaSite" id="ASIM_0001590401-mRNA-1">
    <property type="protein sequence ID" value="ASIM_0001590401-mRNA-1"/>
    <property type="gene ID" value="ASIM_0001590401"/>
</dbReference>
<dbReference type="PANTHER" id="PTHR24243:SF224">
    <property type="entry name" value="G-PROTEIN COUPLED RECEPTOR 19-RELATED"/>
    <property type="match status" value="1"/>
</dbReference>
<proteinExistence type="predicted"/>
<dbReference type="GO" id="GO:0005886">
    <property type="term" value="C:plasma membrane"/>
    <property type="evidence" value="ECO:0007669"/>
    <property type="project" value="TreeGrafter"/>
</dbReference>
<dbReference type="InterPro" id="IPR017452">
    <property type="entry name" value="GPCR_Rhodpsn_7TM"/>
</dbReference>
<dbReference type="EMBL" id="UYRR01032245">
    <property type="protein sequence ID" value="VDK54769.1"/>
    <property type="molecule type" value="Genomic_DNA"/>
</dbReference>
<name>A0A0M3K4L3_ANISI</name>
<dbReference type="Pfam" id="PF00001">
    <property type="entry name" value="7tm_1"/>
    <property type="match status" value="1"/>
</dbReference>
<keyword evidence="4" id="KW-0297">G-protein coupled receptor</keyword>
<gene>
    <name evidence="10" type="ORF">ASIM_LOCUS15311</name>
</gene>
<evidence type="ECO:0000256" key="4">
    <source>
        <dbReference type="ARBA" id="ARBA00023040"/>
    </source>
</evidence>
<dbReference type="SUPFAM" id="SSF81321">
    <property type="entry name" value="Family A G protein-coupled receptor-like"/>
    <property type="match status" value="1"/>
</dbReference>
<evidence type="ECO:0000313" key="10">
    <source>
        <dbReference type="EMBL" id="VDK54769.1"/>
    </source>
</evidence>
<dbReference type="Gene3D" id="1.20.1070.10">
    <property type="entry name" value="Rhodopsin 7-helix transmembrane proteins"/>
    <property type="match status" value="1"/>
</dbReference>
<dbReference type="InterPro" id="IPR000276">
    <property type="entry name" value="GPCR_Rhodpsn"/>
</dbReference>
<organism evidence="12">
    <name type="scientific">Anisakis simplex</name>
    <name type="common">Herring worm</name>
    <dbReference type="NCBI Taxonomy" id="6269"/>
    <lineage>
        <taxon>Eukaryota</taxon>
        <taxon>Metazoa</taxon>
        <taxon>Ecdysozoa</taxon>
        <taxon>Nematoda</taxon>
        <taxon>Chromadorea</taxon>
        <taxon>Rhabditida</taxon>
        <taxon>Spirurina</taxon>
        <taxon>Ascaridomorpha</taxon>
        <taxon>Ascaridoidea</taxon>
        <taxon>Anisakidae</taxon>
        <taxon>Anisakis</taxon>
        <taxon>Anisakis simplex complex</taxon>
    </lineage>
</organism>
<keyword evidence="11" id="KW-1185">Reference proteome</keyword>
<evidence type="ECO:0000259" key="9">
    <source>
        <dbReference type="PROSITE" id="PS50262"/>
    </source>
</evidence>
<dbReference type="PANTHER" id="PTHR24243">
    <property type="entry name" value="G-PROTEIN COUPLED RECEPTOR"/>
    <property type="match status" value="1"/>
</dbReference>
<protein>
    <submittedName>
        <fullName evidence="12">G_PROTEIN_RECEP_F1_2 domain-containing protein</fullName>
    </submittedName>
</protein>
<dbReference type="OrthoDB" id="5964776at2759"/>
<reference evidence="12" key="1">
    <citation type="submission" date="2017-02" db="UniProtKB">
        <authorList>
            <consortium name="WormBaseParasite"/>
        </authorList>
    </citation>
    <scope>IDENTIFICATION</scope>
</reference>
<evidence type="ECO:0000256" key="2">
    <source>
        <dbReference type="ARBA" id="ARBA00022692"/>
    </source>
</evidence>
<evidence type="ECO:0000256" key="8">
    <source>
        <dbReference type="SAM" id="Phobius"/>
    </source>
</evidence>
<feature type="transmembrane region" description="Helical" evidence="8">
    <location>
        <begin position="121"/>
        <end position="143"/>
    </location>
</feature>
<keyword evidence="5 8" id="KW-0472">Membrane</keyword>
<evidence type="ECO:0000313" key="12">
    <source>
        <dbReference type="WBParaSite" id="ASIM_0001590401-mRNA-1"/>
    </source>
</evidence>